<gene>
    <name evidence="4" type="ORF">GIB67_034459</name>
</gene>
<dbReference type="InterPro" id="IPR035979">
    <property type="entry name" value="RBD_domain_sf"/>
</dbReference>
<name>A0A7J7PAZ6_9MAGN</name>
<protein>
    <recommendedName>
        <fullName evidence="3">RRM domain-containing protein</fullName>
    </recommendedName>
</protein>
<dbReference type="SMART" id="SM00360">
    <property type="entry name" value="RRM"/>
    <property type="match status" value="1"/>
</dbReference>
<dbReference type="OrthoDB" id="410044at2759"/>
<dbReference type="InterPro" id="IPR052462">
    <property type="entry name" value="SLIRP/GR-RBP-like"/>
</dbReference>
<dbReference type="EMBL" id="JACGCM010000067">
    <property type="protein sequence ID" value="KAF6176597.1"/>
    <property type="molecule type" value="Genomic_DNA"/>
</dbReference>
<dbReference type="AlphaFoldDB" id="A0A7J7PAZ6"/>
<dbReference type="Proteomes" id="UP000541444">
    <property type="component" value="Unassembled WGS sequence"/>
</dbReference>
<dbReference type="SUPFAM" id="SSF54928">
    <property type="entry name" value="RNA-binding domain, RBD"/>
    <property type="match status" value="1"/>
</dbReference>
<reference evidence="4 5" key="1">
    <citation type="journal article" date="2020" name="IScience">
        <title>Genome Sequencing of the Endangered Kingdonia uniflora (Circaeasteraceae, Ranunculales) Reveals Potential Mechanisms of Evolutionary Specialization.</title>
        <authorList>
            <person name="Sun Y."/>
            <person name="Deng T."/>
            <person name="Zhang A."/>
            <person name="Moore M.J."/>
            <person name="Landis J.B."/>
            <person name="Lin N."/>
            <person name="Zhang H."/>
            <person name="Zhang X."/>
            <person name="Huang J."/>
            <person name="Zhang X."/>
            <person name="Sun H."/>
            <person name="Wang H."/>
        </authorList>
    </citation>
    <scope>NUCLEOTIDE SEQUENCE [LARGE SCALE GENOMIC DNA]</scope>
    <source>
        <strain evidence="4">TB1705</strain>
        <tissue evidence="4">Leaf</tissue>
    </source>
</reference>
<evidence type="ECO:0000313" key="5">
    <source>
        <dbReference type="Proteomes" id="UP000541444"/>
    </source>
</evidence>
<dbReference type="Gene3D" id="3.30.70.330">
    <property type="match status" value="1"/>
</dbReference>
<dbReference type="GO" id="GO:0003723">
    <property type="term" value="F:RNA binding"/>
    <property type="evidence" value="ECO:0007669"/>
    <property type="project" value="UniProtKB-UniRule"/>
</dbReference>
<evidence type="ECO:0000259" key="3">
    <source>
        <dbReference type="PROSITE" id="PS50102"/>
    </source>
</evidence>
<proteinExistence type="predicted"/>
<sequence>MEEQQQTLDSSLGEESVKLFVGQVPKHMNEAELLSLFKEFALIDQVNIIKDKATRVSRGCCFVICPSRGEADKAVNACHNKRTLPGVSFSFFVSQFLEMSWNVVGCFDD</sequence>
<keyword evidence="5" id="KW-1185">Reference proteome</keyword>
<evidence type="ECO:0000256" key="1">
    <source>
        <dbReference type="ARBA" id="ARBA00022884"/>
    </source>
</evidence>
<organism evidence="4 5">
    <name type="scientific">Kingdonia uniflora</name>
    <dbReference type="NCBI Taxonomy" id="39325"/>
    <lineage>
        <taxon>Eukaryota</taxon>
        <taxon>Viridiplantae</taxon>
        <taxon>Streptophyta</taxon>
        <taxon>Embryophyta</taxon>
        <taxon>Tracheophyta</taxon>
        <taxon>Spermatophyta</taxon>
        <taxon>Magnoliopsida</taxon>
        <taxon>Ranunculales</taxon>
        <taxon>Circaeasteraceae</taxon>
        <taxon>Kingdonia</taxon>
    </lineage>
</organism>
<dbReference type="InterPro" id="IPR000504">
    <property type="entry name" value="RRM_dom"/>
</dbReference>
<feature type="domain" description="RRM" evidence="3">
    <location>
        <begin position="17"/>
        <end position="104"/>
    </location>
</feature>
<evidence type="ECO:0000256" key="2">
    <source>
        <dbReference type="PROSITE-ProRule" id="PRU00176"/>
    </source>
</evidence>
<dbReference type="InterPro" id="IPR012677">
    <property type="entry name" value="Nucleotide-bd_a/b_plait_sf"/>
</dbReference>
<keyword evidence="1 2" id="KW-0694">RNA-binding</keyword>
<comment type="caution">
    <text evidence="4">The sequence shown here is derived from an EMBL/GenBank/DDBJ whole genome shotgun (WGS) entry which is preliminary data.</text>
</comment>
<dbReference type="PANTHER" id="PTHR48027">
    <property type="entry name" value="HETEROGENEOUS NUCLEAR RIBONUCLEOPROTEIN 87F-RELATED"/>
    <property type="match status" value="1"/>
</dbReference>
<dbReference type="FunFam" id="3.30.70.330:FF:000013">
    <property type="entry name" value="CUGBP Elav-like family member 1 isoform 2"/>
    <property type="match status" value="1"/>
</dbReference>
<accession>A0A7J7PAZ6</accession>
<dbReference type="PROSITE" id="PS50102">
    <property type="entry name" value="RRM"/>
    <property type="match status" value="1"/>
</dbReference>
<dbReference type="Pfam" id="PF00076">
    <property type="entry name" value="RRM_1"/>
    <property type="match status" value="1"/>
</dbReference>
<evidence type="ECO:0000313" key="4">
    <source>
        <dbReference type="EMBL" id="KAF6176597.1"/>
    </source>
</evidence>